<evidence type="ECO:0000313" key="4">
    <source>
        <dbReference type="EMBL" id="MQS02576.1"/>
    </source>
</evidence>
<gene>
    <name evidence="4" type="ORF">FNX44_011955</name>
    <name evidence="2" type="ORF">H3146_06395</name>
    <name evidence="3" type="ORF">H3147_01645</name>
</gene>
<name>A0A5P0YQI8_9ACTN</name>
<sequence>MIDWWQRNVVEPGKLPLLMCLLAFVLTFVATRTVTRLIRAGKGPFRDVSPGGLHVHHVVPGILLATVGGFGAVAAQGQGWGKAAAAMLFGVGIGLVLDEFALVLHLSDVYWSDQGRLSVEIVLLTTAVVGLVVLGAVPFGVDDVDPDEAGLRWTTVAVVLANFLLVVIACTKGKFVLGVVGAVFPLLAWVAALRLARPDSVWARRFYREGSRRRQRATARAARHDARWGRWSRTAQNALAGAPDPPSGA</sequence>
<evidence type="ECO:0008006" key="8">
    <source>
        <dbReference type="Google" id="ProtNLM"/>
    </source>
</evidence>
<dbReference type="EMBL" id="JABJXA010000005">
    <property type="protein sequence ID" value="MBB1257535.1"/>
    <property type="molecule type" value="Genomic_DNA"/>
</dbReference>
<evidence type="ECO:0000256" key="1">
    <source>
        <dbReference type="SAM" id="Phobius"/>
    </source>
</evidence>
<dbReference type="Proteomes" id="UP000320857">
    <property type="component" value="Unassembled WGS sequence"/>
</dbReference>
<keyword evidence="1" id="KW-0472">Membrane</keyword>
<dbReference type="RefSeq" id="WP_143648030.1">
    <property type="nucleotide sequence ID" value="NZ_JABJXA010000005.1"/>
</dbReference>
<feature type="transmembrane region" description="Helical" evidence="1">
    <location>
        <begin position="175"/>
        <end position="196"/>
    </location>
</feature>
<evidence type="ECO:0000313" key="7">
    <source>
        <dbReference type="Proteomes" id="UP000525686"/>
    </source>
</evidence>
<reference evidence="4 5" key="1">
    <citation type="submission" date="2019-10" db="EMBL/GenBank/DDBJ databases">
        <title>Streptomyces sp. nov., a novel actinobacterium isolated from alkaline environment.</title>
        <authorList>
            <person name="Golinska P."/>
        </authorList>
    </citation>
    <scope>NUCLEOTIDE SEQUENCE [LARGE SCALE GENOMIC DNA]</scope>
    <source>
        <strain evidence="4 5">OF1</strain>
    </source>
</reference>
<evidence type="ECO:0000313" key="2">
    <source>
        <dbReference type="EMBL" id="MBB1252998.1"/>
    </source>
</evidence>
<reference evidence="2" key="3">
    <citation type="journal article" name="Syst. Appl. Microbiol.">
        <title>Streptomyces alkaliterrae sp. nov., isolated from an alkaline soil, and emended descriptions of Streptomyces alkaliphilus, Streptomyces calidiresistens and Streptomyces durbertensis.</title>
        <authorList>
            <person name="Swiecimska M."/>
            <person name="Golinska P."/>
            <person name="Nouioui I."/>
            <person name="Wypij M."/>
            <person name="Rai M."/>
            <person name="Sangal V."/>
            <person name="Goodfellow M."/>
        </authorList>
    </citation>
    <scope>NUCLEOTIDE SEQUENCE</scope>
    <source>
        <strain evidence="2">OF3</strain>
        <strain evidence="3">OF8</strain>
    </source>
</reference>
<keyword evidence="1" id="KW-1133">Transmembrane helix</keyword>
<keyword evidence="1" id="KW-0812">Transmembrane</keyword>
<accession>A0A5P0YQI8</accession>
<keyword evidence="5" id="KW-1185">Reference proteome</keyword>
<proteinExistence type="predicted"/>
<evidence type="ECO:0000313" key="3">
    <source>
        <dbReference type="EMBL" id="MBB1257535.1"/>
    </source>
</evidence>
<organism evidence="4 5">
    <name type="scientific">Streptomyces alkaliterrae</name>
    <dbReference type="NCBI Taxonomy" id="2213162"/>
    <lineage>
        <taxon>Bacteria</taxon>
        <taxon>Bacillati</taxon>
        <taxon>Actinomycetota</taxon>
        <taxon>Actinomycetes</taxon>
        <taxon>Kitasatosporales</taxon>
        <taxon>Streptomycetaceae</taxon>
        <taxon>Streptomyces</taxon>
    </lineage>
</organism>
<dbReference type="EMBL" id="JABJWZ010000034">
    <property type="protein sequence ID" value="MBB1252998.1"/>
    <property type="molecule type" value="Genomic_DNA"/>
</dbReference>
<protein>
    <recommendedName>
        <fullName evidence="8">Integral membrane protein</fullName>
    </recommendedName>
</protein>
<dbReference type="Proteomes" id="UP000517765">
    <property type="component" value="Unassembled WGS sequence"/>
</dbReference>
<reference evidence="6 7" key="2">
    <citation type="submission" date="2020-05" db="EMBL/GenBank/DDBJ databases">
        <title>Classification of alakaliphilic streptomycetes isolated from an alkaline soil next to Lonar Crater, India and a proposal for the recognition of Streptomyces alkaliterrae sp. nov.</title>
        <authorList>
            <person name="Golinska P."/>
        </authorList>
    </citation>
    <scope>NUCLEOTIDE SEQUENCE [LARGE SCALE GENOMIC DNA]</scope>
    <source>
        <strain evidence="7">OF3</strain>
        <strain evidence="6">OF8</strain>
    </source>
</reference>
<comment type="caution">
    <text evidence="4">The sequence shown here is derived from an EMBL/GenBank/DDBJ whole genome shotgun (WGS) entry which is preliminary data.</text>
</comment>
<evidence type="ECO:0000313" key="6">
    <source>
        <dbReference type="Proteomes" id="UP000517765"/>
    </source>
</evidence>
<evidence type="ECO:0000313" key="5">
    <source>
        <dbReference type="Proteomes" id="UP000320857"/>
    </source>
</evidence>
<feature type="transmembrane region" description="Helical" evidence="1">
    <location>
        <begin position="151"/>
        <end position="168"/>
    </location>
</feature>
<feature type="transmembrane region" description="Helical" evidence="1">
    <location>
        <begin position="55"/>
        <end position="77"/>
    </location>
</feature>
<feature type="transmembrane region" description="Helical" evidence="1">
    <location>
        <begin position="83"/>
        <end position="105"/>
    </location>
</feature>
<dbReference type="AlphaFoldDB" id="A0A5P0YQI8"/>
<feature type="transmembrane region" description="Helical" evidence="1">
    <location>
        <begin position="15"/>
        <end position="34"/>
    </location>
</feature>
<dbReference type="EMBL" id="VJYK02000100">
    <property type="protein sequence ID" value="MQS02576.1"/>
    <property type="molecule type" value="Genomic_DNA"/>
</dbReference>
<feature type="transmembrane region" description="Helical" evidence="1">
    <location>
        <begin position="117"/>
        <end position="139"/>
    </location>
</feature>
<dbReference type="Proteomes" id="UP000525686">
    <property type="component" value="Unassembled WGS sequence"/>
</dbReference>